<dbReference type="PANTHER" id="PTHR14136:SF17">
    <property type="entry name" value="BTB_POZ DOMAIN-CONTAINING PROTEIN KCTD9"/>
    <property type="match status" value="1"/>
</dbReference>
<evidence type="ECO:0000313" key="1">
    <source>
        <dbReference type="EMBL" id="MFC0568260.1"/>
    </source>
</evidence>
<dbReference type="SUPFAM" id="SSF141571">
    <property type="entry name" value="Pentapeptide repeat-like"/>
    <property type="match status" value="1"/>
</dbReference>
<evidence type="ECO:0000313" key="2">
    <source>
        <dbReference type="Proteomes" id="UP001589894"/>
    </source>
</evidence>
<organism evidence="1 2">
    <name type="scientific">Plantactinospora siamensis</name>
    <dbReference type="NCBI Taxonomy" id="555372"/>
    <lineage>
        <taxon>Bacteria</taxon>
        <taxon>Bacillati</taxon>
        <taxon>Actinomycetota</taxon>
        <taxon>Actinomycetes</taxon>
        <taxon>Micromonosporales</taxon>
        <taxon>Micromonosporaceae</taxon>
        <taxon>Plantactinospora</taxon>
    </lineage>
</organism>
<dbReference type="InterPro" id="IPR001646">
    <property type="entry name" value="5peptide_repeat"/>
</dbReference>
<dbReference type="InterPro" id="IPR051082">
    <property type="entry name" value="Pentapeptide-BTB/POZ_domain"/>
</dbReference>
<gene>
    <name evidence="1" type="ORF">ACFFHU_29485</name>
</gene>
<dbReference type="PANTHER" id="PTHR14136">
    <property type="entry name" value="BTB_POZ DOMAIN-CONTAINING PROTEIN KCTD9"/>
    <property type="match status" value="1"/>
</dbReference>
<protein>
    <submittedName>
        <fullName evidence="1">Pentapeptide repeat-containing protein</fullName>
    </submittedName>
</protein>
<reference evidence="1 2" key="1">
    <citation type="submission" date="2024-09" db="EMBL/GenBank/DDBJ databases">
        <authorList>
            <person name="Sun Q."/>
            <person name="Mori K."/>
        </authorList>
    </citation>
    <scope>NUCLEOTIDE SEQUENCE [LARGE SCALE GENOMIC DNA]</scope>
    <source>
        <strain evidence="1 2">TBRC 2205</strain>
    </source>
</reference>
<dbReference type="Gene3D" id="2.160.20.80">
    <property type="entry name" value="E3 ubiquitin-protein ligase SopA"/>
    <property type="match status" value="1"/>
</dbReference>
<dbReference type="RefSeq" id="WP_377343735.1">
    <property type="nucleotide sequence ID" value="NZ_JBHLUE010000034.1"/>
</dbReference>
<name>A0ABV6P5H5_9ACTN</name>
<proteinExistence type="predicted"/>
<comment type="caution">
    <text evidence="1">The sequence shown here is derived from an EMBL/GenBank/DDBJ whole genome shotgun (WGS) entry which is preliminary data.</text>
</comment>
<keyword evidence="2" id="KW-1185">Reference proteome</keyword>
<dbReference type="Pfam" id="PF00805">
    <property type="entry name" value="Pentapeptide"/>
    <property type="match status" value="1"/>
</dbReference>
<dbReference type="Proteomes" id="UP001589894">
    <property type="component" value="Unassembled WGS sequence"/>
</dbReference>
<accession>A0ABV6P5H5</accession>
<sequence>MTSADKLKAINDVRSSMIALLAGVAVILGAVFAGRTYRLNRTAAYADRYIKAVEQIASEKLAVKIGGIYSLTAIARGDGSWIPAVTQVLSSFVRQHPDSSKVPPDVLAAARALGTPPLANRGADLRGAKMQEAILEGVDFRGVIAADANLGLAKLANAKLDGADFTSADLRGADLSGASVKGTIFREADLRGATTNGVRWSEAITQGARGLT</sequence>
<dbReference type="EMBL" id="JBHLUE010000034">
    <property type="protein sequence ID" value="MFC0568260.1"/>
    <property type="molecule type" value="Genomic_DNA"/>
</dbReference>